<evidence type="ECO:0000259" key="1">
    <source>
        <dbReference type="Pfam" id="PF05076"/>
    </source>
</evidence>
<gene>
    <name evidence="2" type="ORF">KV203_14700</name>
</gene>
<evidence type="ECO:0000313" key="2">
    <source>
        <dbReference type="EMBL" id="QXQ13127.1"/>
    </source>
</evidence>
<protein>
    <submittedName>
        <fullName evidence="2">Suppressor of fused domain protein</fullName>
    </submittedName>
</protein>
<evidence type="ECO:0000313" key="3">
    <source>
        <dbReference type="Proteomes" id="UP000887023"/>
    </source>
</evidence>
<dbReference type="Pfam" id="PF05076">
    <property type="entry name" value="SUFU"/>
    <property type="match status" value="1"/>
</dbReference>
<keyword evidence="3" id="KW-1185">Reference proteome</keyword>
<dbReference type="Proteomes" id="UP000887023">
    <property type="component" value="Chromosome"/>
</dbReference>
<accession>A0ABX8S7Z2</accession>
<dbReference type="InterPro" id="IPR020941">
    <property type="entry name" value="SUFU-like_domain"/>
</dbReference>
<feature type="domain" description="Suppressor of fused-like" evidence="1">
    <location>
        <begin position="32"/>
        <end position="186"/>
    </location>
</feature>
<organism evidence="2 3">
    <name type="scientific">Skermania pinensis</name>
    <dbReference type="NCBI Taxonomy" id="39122"/>
    <lineage>
        <taxon>Bacteria</taxon>
        <taxon>Bacillati</taxon>
        <taxon>Actinomycetota</taxon>
        <taxon>Actinomycetes</taxon>
        <taxon>Mycobacteriales</taxon>
        <taxon>Gordoniaceae</taxon>
        <taxon>Skermania</taxon>
    </lineage>
</organism>
<sequence>MSVDVAAAVRAQLIREFGVSAPDSASVTFLGLEPIEVLRFAGDPVCYATVGCARHPMTDPADILADPTHGPRAELVLRLRAGADLVGLHRSLAVLAALPAVEGVVLRPDALLDLGEPVWRGAPFTAMLTGRSGLAEVSLPSPLDPVQLLEVVPITATEAAWVRLEGVPALREAWAEAGIDVRDPSRGMARR</sequence>
<dbReference type="RefSeq" id="WP_066471192.1">
    <property type="nucleotide sequence ID" value="NZ_CBCRUZ010000011.1"/>
</dbReference>
<dbReference type="EMBL" id="CP079105">
    <property type="protein sequence ID" value="QXQ13127.1"/>
    <property type="molecule type" value="Genomic_DNA"/>
</dbReference>
<name>A0ABX8S7Z2_9ACTN</name>
<reference evidence="2" key="1">
    <citation type="submission" date="2021-07" db="EMBL/GenBank/DDBJ databases">
        <title>Candidatus Kaistella beijingensis sp. nov. isolated from a municipal wastewater treatment plant is involved in sludge foaming.</title>
        <authorList>
            <person name="Song Y."/>
            <person name="Liu S.-J."/>
        </authorList>
    </citation>
    <scope>NUCLEOTIDE SEQUENCE</scope>
    <source>
        <strain evidence="2">DSM 43998</strain>
    </source>
</reference>
<proteinExistence type="predicted"/>